<protein>
    <submittedName>
        <fullName evidence="2">Chloroplastic (AtDjC76) (AtDjC17) (AtJ17)</fullName>
    </submittedName>
</protein>
<evidence type="ECO:0000259" key="1">
    <source>
        <dbReference type="PROSITE" id="PS50076"/>
    </source>
</evidence>
<proteinExistence type="predicted"/>
<dbReference type="SUPFAM" id="SSF54862">
    <property type="entry name" value="4Fe-4S ferredoxins"/>
    <property type="match status" value="1"/>
</dbReference>
<dbReference type="SUPFAM" id="SSF46565">
    <property type="entry name" value="Chaperone J-domain"/>
    <property type="match status" value="1"/>
</dbReference>
<dbReference type="PANTHER" id="PTHR45295:SF1">
    <property type="entry name" value="CHAPERONE PROTEIN DNAJ C76, CHLOROPLASTIC"/>
    <property type="match status" value="1"/>
</dbReference>
<dbReference type="Pfam" id="PF00226">
    <property type="entry name" value="DnaJ"/>
    <property type="match status" value="1"/>
</dbReference>
<evidence type="ECO:0000313" key="2">
    <source>
        <dbReference type="EMBL" id="CAK8989458.1"/>
    </source>
</evidence>
<dbReference type="Gene3D" id="3.30.70.20">
    <property type="match status" value="1"/>
</dbReference>
<feature type="domain" description="J" evidence="1">
    <location>
        <begin position="78"/>
        <end position="141"/>
    </location>
</feature>
<dbReference type="SMART" id="SM00271">
    <property type="entry name" value="DnaJ"/>
    <property type="match status" value="1"/>
</dbReference>
<dbReference type="CDD" id="cd06257">
    <property type="entry name" value="DnaJ"/>
    <property type="match status" value="1"/>
</dbReference>
<organism evidence="2 3">
    <name type="scientific">Durusdinium trenchii</name>
    <dbReference type="NCBI Taxonomy" id="1381693"/>
    <lineage>
        <taxon>Eukaryota</taxon>
        <taxon>Sar</taxon>
        <taxon>Alveolata</taxon>
        <taxon>Dinophyceae</taxon>
        <taxon>Suessiales</taxon>
        <taxon>Symbiodiniaceae</taxon>
        <taxon>Durusdinium</taxon>
    </lineage>
</organism>
<dbReference type="Gene3D" id="1.10.287.110">
    <property type="entry name" value="DnaJ domain"/>
    <property type="match status" value="1"/>
</dbReference>
<gene>
    <name evidence="2" type="ORF">SCF082_LOCUS1815</name>
</gene>
<keyword evidence="3" id="KW-1185">Reference proteome</keyword>
<sequence>MATVVPISKSPLPCSTQSPWSSSLSFWTPKKAANFVAWTTKVALPLALLFKGLQRRATMRHCRSRTSPAYGSIPNPRTLYDFLGVDHRADTSTIRKAYLAKQKMVHPDVAGDNAQEVSMLLNSAFDVLRDPEKRSAYDASLHIDPHVEDDDDDGPTWPWTAKERRGEKVIYKGRPRSRSLWERVPDEDRGDRWEQQKFLFIDELKCISCWNCVECAPKSICMDADHVRARVYAQWGNSEDDLEWAVKSCPVECISWVSRQELQVLEHVTAEHMNSMGCVRHRPFTKPTHLPHLAEKWVERRRRDSEMARKRMALASKHFNVTMEQFQQQLRSAMLKLPPDLRQAAFS</sequence>
<dbReference type="PRINTS" id="PR00625">
    <property type="entry name" value="JDOMAIN"/>
</dbReference>
<dbReference type="Proteomes" id="UP001642464">
    <property type="component" value="Unassembled WGS sequence"/>
</dbReference>
<dbReference type="PANTHER" id="PTHR45295">
    <property type="entry name" value="CHAPERONE PROTEIN DNAJ C76, CHLOROPLASTIC"/>
    <property type="match status" value="1"/>
</dbReference>
<dbReference type="PROSITE" id="PS50076">
    <property type="entry name" value="DNAJ_2"/>
    <property type="match status" value="1"/>
</dbReference>
<reference evidence="2 3" key="1">
    <citation type="submission" date="2024-02" db="EMBL/GenBank/DDBJ databases">
        <authorList>
            <person name="Chen Y."/>
            <person name="Shah S."/>
            <person name="Dougan E. K."/>
            <person name="Thang M."/>
            <person name="Chan C."/>
        </authorList>
    </citation>
    <scope>NUCLEOTIDE SEQUENCE [LARGE SCALE GENOMIC DNA]</scope>
</reference>
<comment type="caution">
    <text evidence="2">The sequence shown here is derived from an EMBL/GenBank/DDBJ whole genome shotgun (WGS) entry which is preliminary data.</text>
</comment>
<dbReference type="EMBL" id="CAXAMM010000891">
    <property type="protein sequence ID" value="CAK8989458.1"/>
    <property type="molecule type" value="Genomic_DNA"/>
</dbReference>
<evidence type="ECO:0000313" key="3">
    <source>
        <dbReference type="Proteomes" id="UP001642464"/>
    </source>
</evidence>
<dbReference type="InterPro" id="IPR036869">
    <property type="entry name" value="J_dom_sf"/>
</dbReference>
<dbReference type="Pfam" id="PF13370">
    <property type="entry name" value="Fer4_13"/>
    <property type="match status" value="1"/>
</dbReference>
<accession>A0ABP0HGW4</accession>
<name>A0ABP0HGW4_9DINO</name>
<dbReference type="InterPro" id="IPR001623">
    <property type="entry name" value="DnaJ_domain"/>
</dbReference>